<keyword evidence="3" id="KW-1185">Reference proteome</keyword>
<feature type="transmembrane region" description="Helical" evidence="1">
    <location>
        <begin position="7"/>
        <end position="26"/>
    </location>
</feature>
<dbReference type="RefSeq" id="WP_218547825.1">
    <property type="nucleotide sequence ID" value="NZ_JAGSPD010000019.1"/>
</dbReference>
<reference evidence="2" key="1">
    <citation type="submission" date="2021-04" db="EMBL/GenBank/DDBJ databases">
        <authorList>
            <person name="Pira H."/>
            <person name="Risdian C."/>
            <person name="Wink J."/>
        </authorList>
    </citation>
    <scope>NUCLEOTIDE SEQUENCE</scope>
    <source>
        <strain evidence="2">WHY3</strain>
    </source>
</reference>
<evidence type="ECO:0000256" key="1">
    <source>
        <dbReference type="SAM" id="Phobius"/>
    </source>
</evidence>
<feature type="transmembrane region" description="Helical" evidence="1">
    <location>
        <begin position="65"/>
        <end position="88"/>
    </location>
</feature>
<gene>
    <name evidence="2" type="ORF">KCG49_15565</name>
</gene>
<organism evidence="2 3">
    <name type="scientific">Winogradskyella luteola</name>
    <dbReference type="NCBI Taxonomy" id="2828330"/>
    <lineage>
        <taxon>Bacteria</taxon>
        <taxon>Pseudomonadati</taxon>
        <taxon>Bacteroidota</taxon>
        <taxon>Flavobacteriia</taxon>
        <taxon>Flavobacteriales</taxon>
        <taxon>Flavobacteriaceae</taxon>
        <taxon>Winogradskyella</taxon>
    </lineage>
</organism>
<dbReference type="AlphaFoldDB" id="A0A9X1FBL3"/>
<dbReference type="Proteomes" id="UP001138894">
    <property type="component" value="Unassembled WGS sequence"/>
</dbReference>
<proteinExistence type="predicted"/>
<evidence type="ECO:0000313" key="2">
    <source>
        <dbReference type="EMBL" id="MBV7270606.1"/>
    </source>
</evidence>
<evidence type="ECO:0000313" key="3">
    <source>
        <dbReference type="Proteomes" id="UP001138894"/>
    </source>
</evidence>
<name>A0A9X1FBL3_9FLAO</name>
<protein>
    <submittedName>
        <fullName evidence="2">Uncharacterized protein</fullName>
    </submittedName>
</protein>
<keyword evidence="1" id="KW-0812">Transmembrane</keyword>
<accession>A0A9X1FBL3</accession>
<keyword evidence="1" id="KW-1133">Transmembrane helix</keyword>
<dbReference type="EMBL" id="JAGSPD010000019">
    <property type="protein sequence ID" value="MBV7270606.1"/>
    <property type="molecule type" value="Genomic_DNA"/>
</dbReference>
<sequence>MKLFLKIFALILIIDISLGFSISYFVGNSEPNILLKIVDEMISFPVNIWNRLFKDYGIYKTTTNVFWLVVFLNAFVQALVIFGILRLFRKKTK</sequence>
<keyword evidence="1" id="KW-0472">Membrane</keyword>
<comment type="caution">
    <text evidence="2">The sequence shown here is derived from an EMBL/GenBank/DDBJ whole genome shotgun (WGS) entry which is preliminary data.</text>
</comment>